<dbReference type="Proteomes" id="UP000245207">
    <property type="component" value="Unassembled WGS sequence"/>
</dbReference>
<sequence length="404" mass="45934">MAQLIPYYVRFCNPKTNQLCIPKTQHTEESKMRYKSNYEGFYVECLWYTFFDDLQPAATCNSSIVHNCQATEPEVVVGGVGCTDGLPVQLALETDERDVAVFGVSAVPVPLFFHYQSSLWTFVVIRDRLIQVNCHVNHTLGVRNTSSEWLNILDIPKIIPLYFPHDIMEEKIAVMTLPDVGDENGETIIDEWKIRIKPLPNLKKTVLKLTHVLLDVPVSNRGLNRRNSSNLDSYLDKMKLSELCIPGDVARAQCPRDTHFWVYDDDRYEEEGQNNIKGDIWEKIDMGNEDDYSERCDSQSSKTPMDLSKLTEMRLVPSDPTQYGDIPESGMTYKFLLPLVMQMEIMTWLALCLSSIEHKAKLKRSISGPTVAKRPGLGNGFNELGQKGHKLNGQIYNTDQTDTG</sequence>
<reference evidence="1 2" key="1">
    <citation type="journal article" date="2018" name="Mol. Plant">
        <title>The genome of Artemisia annua provides insight into the evolution of Asteraceae family and artemisinin biosynthesis.</title>
        <authorList>
            <person name="Shen Q."/>
            <person name="Zhang L."/>
            <person name="Liao Z."/>
            <person name="Wang S."/>
            <person name="Yan T."/>
            <person name="Shi P."/>
            <person name="Liu M."/>
            <person name="Fu X."/>
            <person name="Pan Q."/>
            <person name="Wang Y."/>
            <person name="Lv Z."/>
            <person name="Lu X."/>
            <person name="Zhang F."/>
            <person name="Jiang W."/>
            <person name="Ma Y."/>
            <person name="Chen M."/>
            <person name="Hao X."/>
            <person name="Li L."/>
            <person name="Tang Y."/>
            <person name="Lv G."/>
            <person name="Zhou Y."/>
            <person name="Sun X."/>
            <person name="Brodelius P.E."/>
            <person name="Rose J.K.C."/>
            <person name="Tang K."/>
        </authorList>
    </citation>
    <scope>NUCLEOTIDE SEQUENCE [LARGE SCALE GENOMIC DNA]</scope>
    <source>
        <strain evidence="2">cv. Huhao1</strain>
        <tissue evidence="1">Leaf</tissue>
    </source>
</reference>
<dbReference type="EMBL" id="PKPP01023058">
    <property type="protein sequence ID" value="PWA34305.1"/>
    <property type="molecule type" value="Genomic_DNA"/>
</dbReference>
<protein>
    <submittedName>
        <fullName evidence="1">Ganglioside-induced differentiation-associated protein 2</fullName>
    </submittedName>
</protein>
<organism evidence="1 2">
    <name type="scientific">Artemisia annua</name>
    <name type="common">Sweet wormwood</name>
    <dbReference type="NCBI Taxonomy" id="35608"/>
    <lineage>
        <taxon>Eukaryota</taxon>
        <taxon>Viridiplantae</taxon>
        <taxon>Streptophyta</taxon>
        <taxon>Embryophyta</taxon>
        <taxon>Tracheophyta</taxon>
        <taxon>Spermatophyta</taxon>
        <taxon>Magnoliopsida</taxon>
        <taxon>eudicotyledons</taxon>
        <taxon>Gunneridae</taxon>
        <taxon>Pentapetalae</taxon>
        <taxon>asterids</taxon>
        <taxon>campanulids</taxon>
        <taxon>Asterales</taxon>
        <taxon>Asteraceae</taxon>
        <taxon>Asteroideae</taxon>
        <taxon>Anthemideae</taxon>
        <taxon>Artemisiinae</taxon>
        <taxon>Artemisia</taxon>
    </lineage>
</organism>
<dbReference type="AlphaFoldDB" id="A0A2U1KC38"/>
<comment type="caution">
    <text evidence="1">The sequence shown here is derived from an EMBL/GenBank/DDBJ whole genome shotgun (WGS) entry which is preliminary data.</text>
</comment>
<proteinExistence type="predicted"/>
<keyword evidence="2" id="KW-1185">Reference proteome</keyword>
<gene>
    <name evidence="1" type="ORF">CTI12_AA620380</name>
</gene>
<evidence type="ECO:0000313" key="2">
    <source>
        <dbReference type="Proteomes" id="UP000245207"/>
    </source>
</evidence>
<evidence type="ECO:0000313" key="1">
    <source>
        <dbReference type="EMBL" id="PWA34305.1"/>
    </source>
</evidence>
<dbReference type="STRING" id="35608.A0A2U1KC38"/>
<name>A0A2U1KC38_ARTAN</name>
<accession>A0A2U1KC38</accession>